<dbReference type="PANTHER" id="PTHR43304">
    <property type="entry name" value="PHYTOCHROME-LIKE PROTEIN CPH1"/>
    <property type="match status" value="1"/>
</dbReference>
<accession>A0A0F8WRG4</accession>
<feature type="non-terminal residue" evidence="7">
    <location>
        <position position="1"/>
    </location>
</feature>
<dbReference type="InterPro" id="IPR035965">
    <property type="entry name" value="PAS-like_dom_sf"/>
</dbReference>
<dbReference type="SMART" id="SM00387">
    <property type="entry name" value="HATPase_c"/>
    <property type="match status" value="1"/>
</dbReference>
<dbReference type="PRINTS" id="PR00344">
    <property type="entry name" value="BCTRLSENSOR"/>
</dbReference>
<evidence type="ECO:0000256" key="1">
    <source>
        <dbReference type="ARBA" id="ARBA00000085"/>
    </source>
</evidence>
<feature type="non-terminal residue" evidence="7">
    <location>
        <position position="357"/>
    </location>
</feature>
<dbReference type="PANTHER" id="PTHR43304:SF1">
    <property type="entry name" value="PAC DOMAIN-CONTAINING PROTEIN"/>
    <property type="match status" value="1"/>
</dbReference>
<dbReference type="EMBL" id="LAZR01063561">
    <property type="protein sequence ID" value="KKK59273.1"/>
    <property type="molecule type" value="Genomic_DNA"/>
</dbReference>
<reference evidence="7" key="1">
    <citation type="journal article" date="2015" name="Nature">
        <title>Complex archaea that bridge the gap between prokaryotes and eukaryotes.</title>
        <authorList>
            <person name="Spang A."/>
            <person name="Saw J.H."/>
            <person name="Jorgensen S.L."/>
            <person name="Zaremba-Niedzwiedzka K."/>
            <person name="Martijn J."/>
            <person name="Lind A.E."/>
            <person name="van Eijk R."/>
            <person name="Schleper C."/>
            <person name="Guy L."/>
            <person name="Ettema T.J."/>
        </authorList>
    </citation>
    <scope>NUCLEOTIDE SEQUENCE</scope>
</reference>
<keyword evidence="4" id="KW-0808">Transferase</keyword>
<dbReference type="Gene3D" id="3.30.565.10">
    <property type="entry name" value="Histidine kinase-like ATPase, C-terminal domain"/>
    <property type="match status" value="1"/>
</dbReference>
<dbReference type="InterPro" id="IPR052162">
    <property type="entry name" value="Sensor_kinase/Photoreceptor"/>
</dbReference>
<dbReference type="InterPro" id="IPR013655">
    <property type="entry name" value="PAS_fold_3"/>
</dbReference>
<dbReference type="AlphaFoldDB" id="A0A0F8WRG4"/>
<feature type="domain" description="Histidine kinase" evidence="6">
    <location>
        <begin position="146"/>
        <end position="357"/>
    </location>
</feature>
<comment type="catalytic activity">
    <reaction evidence="1">
        <text>ATP + protein L-histidine = ADP + protein N-phospho-L-histidine.</text>
        <dbReference type="EC" id="2.7.13.3"/>
    </reaction>
</comment>
<dbReference type="SUPFAM" id="SSF55874">
    <property type="entry name" value="ATPase domain of HSP90 chaperone/DNA topoisomerase II/histidine kinase"/>
    <property type="match status" value="1"/>
</dbReference>
<sequence length="357" mass="41248">SEEKYRIITEQLLIGVAIIQDNVFKYVSQRYAEIGGYSIEEMINWQSGEFINTVYPDDRGRVMEQSIKKQHGDEDVITQYIFRGLTKTSEKIWVELYSKTITYEGRPAVLITLIDITSRKQAELKLKKSEEKYREAYEIASFFKDLFAHDINNILNNISMSSKLSTMALNNPANLSIIEEYLNIINEQVNKGAALISNVRILSEIDDSKISIQPTKLHYHLNESISSTKKAYHDRNINIHLKLYDRKVIVEANSLLEEVFVNILNNAVNYNENPLVEILVKTSKEQKYKQNYIKIEFMDNGIGISDPQKEFIFKKRYREHKGGKGMGFGLTLVKKIVDSYKGEIWVEDKVKGDHTKG</sequence>
<dbReference type="Pfam" id="PF02518">
    <property type="entry name" value="HATPase_c"/>
    <property type="match status" value="1"/>
</dbReference>
<dbReference type="SUPFAM" id="SSF55785">
    <property type="entry name" value="PYP-like sensor domain (PAS domain)"/>
    <property type="match status" value="1"/>
</dbReference>
<dbReference type="GO" id="GO:0000155">
    <property type="term" value="F:phosphorelay sensor kinase activity"/>
    <property type="evidence" value="ECO:0007669"/>
    <property type="project" value="InterPro"/>
</dbReference>
<evidence type="ECO:0000256" key="5">
    <source>
        <dbReference type="ARBA" id="ARBA00022777"/>
    </source>
</evidence>
<protein>
    <recommendedName>
        <fullName evidence="2">histidine kinase</fullName>
        <ecNumber evidence="2">2.7.13.3</ecNumber>
    </recommendedName>
</protein>
<dbReference type="Gene3D" id="1.10.287.130">
    <property type="match status" value="1"/>
</dbReference>
<dbReference type="InterPro" id="IPR036097">
    <property type="entry name" value="HisK_dim/P_sf"/>
</dbReference>
<dbReference type="Gene3D" id="3.30.450.20">
    <property type="entry name" value="PAS domain"/>
    <property type="match status" value="1"/>
</dbReference>
<dbReference type="PROSITE" id="PS50109">
    <property type="entry name" value="HIS_KIN"/>
    <property type="match status" value="1"/>
</dbReference>
<evidence type="ECO:0000256" key="3">
    <source>
        <dbReference type="ARBA" id="ARBA00022553"/>
    </source>
</evidence>
<dbReference type="NCBIfam" id="TIGR00229">
    <property type="entry name" value="sensory_box"/>
    <property type="match status" value="1"/>
</dbReference>
<name>A0A0F8WRG4_9ZZZZ</name>
<dbReference type="Pfam" id="PF08447">
    <property type="entry name" value="PAS_3"/>
    <property type="match status" value="1"/>
</dbReference>
<evidence type="ECO:0000259" key="6">
    <source>
        <dbReference type="PROSITE" id="PS50109"/>
    </source>
</evidence>
<comment type="caution">
    <text evidence="7">The sequence shown here is derived from an EMBL/GenBank/DDBJ whole genome shotgun (WGS) entry which is preliminary data.</text>
</comment>
<evidence type="ECO:0000313" key="7">
    <source>
        <dbReference type="EMBL" id="KKK59273.1"/>
    </source>
</evidence>
<evidence type="ECO:0000256" key="2">
    <source>
        <dbReference type="ARBA" id="ARBA00012438"/>
    </source>
</evidence>
<dbReference type="CDD" id="cd00130">
    <property type="entry name" value="PAS"/>
    <property type="match status" value="1"/>
</dbReference>
<dbReference type="SUPFAM" id="SSF47384">
    <property type="entry name" value="Homodimeric domain of signal transducing histidine kinase"/>
    <property type="match status" value="1"/>
</dbReference>
<proteinExistence type="predicted"/>
<dbReference type="EC" id="2.7.13.3" evidence="2"/>
<keyword evidence="5" id="KW-0418">Kinase</keyword>
<evidence type="ECO:0000256" key="4">
    <source>
        <dbReference type="ARBA" id="ARBA00022679"/>
    </source>
</evidence>
<dbReference type="InterPro" id="IPR005467">
    <property type="entry name" value="His_kinase_dom"/>
</dbReference>
<dbReference type="InterPro" id="IPR036890">
    <property type="entry name" value="HATPase_C_sf"/>
</dbReference>
<dbReference type="InterPro" id="IPR004358">
    <property type="entry name" value="Sig_transdc_His_kin-like_C"/>
</dbReference>
<dbReference type="InterPro" id="IPR000014">
    <property type="entry name" value="PAS"/>
</dbReference>
<organism evidence="7">
    <name type="scientific">marine sediment metagenome</name>
    <dbReference type="NCBI Taxonomy" id="412755"/>
    <lineage>
        <taxon>unclassified sequences</taxon>
        <taxon>metagenomes</taxon>
        <taxon>ecological metagenomes</taxon>
    </lineage>
</organism>
<dbReference type="InterPro" id="IPR003594">
    <property type="entry name" value="HATPase_dom"/>
</dbReference>
<gene>
    <name evidence="7" type="ORF">LCGC14_3036040</name>
</gene>
<keyword evidence="3" id="KW-0597">Phosphoprotein</keyword>